<keyword evidence="7" id="KW-0862">Zinc</keyword>
<evidence type="ECO:0000259" key="11">
    <source>
        <dbReference type="PROSITE" id="PS51292"/>
    </source>
</evidence>
<feature type="transmembrane region" description="Helical" evidence="10">
    <location>
        <begin position="157"/>
        <end position="182"/>
    </location>
</feature>
<evidence type="ECO:0000256" key="7">
    <source>
        <dbReference type="ARBA" id="ARBA00022833"/>
    </source>
</evidence>
<dbReference type="PROSITE" id="PS51292">
    <property type="entry name" value="ZF_RING_CH"/>
    <property type="match status" value="1"/>
</dbReference>
<evidence type="ECO:0000256" key="9">
    <source>
        <dbReference type="ARBA" id="ARBA00023136"/>
    </source>
</evidence>
<feature type="transmembrane region" description="Helical" evidence="10">
    <location>
        <begin position="112"/>
        <end position="137"/>
    </location>
</feature>
<keyword evidence="13" id="KW-1185">Reference proteome</keyword>
<accession>A0A9P1N695</accession>
<keyword evidence="4" id="KW-0479">Metal-binding</keyword>
<evidence type="ECO:0000256" key="3">
    <source>
        <dbReference type="ARBA" id="ARBA00022692"/>
    </source>
</evidence>
<feature type="domain" description="RING-CH-type" evidence="11">
    <location>
        <begin position="36"/>
        <end position="96"/>
    </location>
</feature>
<protein>
    <recommendedName>
        <fullName evidence="11">RING-CH-type domain-containing protein</fullName>
    </recommendedName>
</protein>
<dbReference type="InterPro" id="IPR011016">
    <property type="entry name" value="Znf_RING-CH"/>
</dbReference>
<dbReference type="CDD" id="cd16495">
    <property type="entry name" value="RING_CH-C4HC3_MARCH"/>
    <property type="match status" value="1"/>
</dbReference>
<proteinExistence type="predicted"/>
<dbReference type="PANTHER" id="PTHR46065:SF3">
    <property type="entry name" value="FI20425P1"/>
    <property type="match status" value="1"/>
</dbReference>
<dbReference type="SUPFAM" id="SSF57850">
    <property type="entry name" value="RING/U-box"/>
    <property type="match status" value="1"/>
</dbReference>
<evidence type="ECO:0000256" key="6">
    <source>
        <dbReference type="ARBA" id="ARBA00022786"/>
    </source>
</evidence>
<reference evidence="12" key="1">
    <citation type="submission" date="2022-11" db="EMBL/GenBank/DDBJ databases">
        <authorList>
            <person name="Kikuchi T."/>
        </authorList>
    </citation>
    <scope>NUCLEOTIDE SEQUENCE</scope>
    <source>
        <strain evidence="12">PS1010</strain>
    </source>
</reference>
<evidence type="ECO:0000256" key="5">
    <source>
        <dbReference type="ARBA" id="ARBA00022771"/>
    </source>
</evidence>
<dbReference type="GO" id="GO:0016020">
    <property type="term" value="C:membrane"/>
    <property type="evidence" value="ECO:0007669"/>
    <property type="project" value="UniProtKB-SubCell"/>
</dbReference>
<dbReference type="GO" id="GO:0016567">
    <property type="term" value="P:protein ubiquitination"/>
    <property type="evidence" value="ECO:0007669"/>
    <property type="project" value="TreeGrafter"/>
</dbReference>
<comment type="caution">
    <text evidence="12">The sequence shown here is derived from an EMBL/GenBank/DDBJ whole genome shotgun (WGS) entry which is preliminary data.</text>
</comment>
<keyword evidence="6" id="KW-0833">Ubl conjugation pathway</keyword>
<keyword evidence="2" id="KW-0808">Transferase</keyword>
<keyword evidence="3 10" id="KW-0812">Transmembrane</keyword>
<comment type="subcellular location">
    <subcellularLocation>
        <location evidence="1">Membrane</location>
        <topology evidence="1">Multi-pass membrane protein</topology>
    </subcellularLocation>
</comment>
<dbReference type="AlphaFoldDB" id="A0A9P1N695"/>
<dbReference type="GO" id="GO:0008270">
    <property type="term" value="F:zinc ion binding"/>
    <property type="evidence" value="ECO:0007669"/>
    <property type="project" value="UniProtKB-KW"/>
</dbReference>
<dbReference type="EMBL" id="CANHGI010000005">
    <property type="protein sequence ID" value="CAI5451404.1"/>
    <property type="molecule type" value="Genomic_DNA"/>
</dbReference>
<dbReference type="PANTHER" id="PTHR46065">
    <property type="entry name" value="E3 UBIQUITIN-PROTEIN LIGASE MARCH 2/3 FAMILY MEMBER"/>
    <property type="match status" value="1"/>
</dbReference>
<sequence length="198" mass="22506">MSSKSTSSKKSVNSLSSTQVETPKPKWMFGISPISSTSSTNRCCRICQMSEDGISMVRPCDCSGTVGDVHVECLTKWVNMSGKKDCEICKATYAKSGEVFKPIRKWTRPTHIFSSLYSILLFIAFILLSLYLVFLMNERCFYDRIINQKMFWRPDDTGRACVLAILVTTALINLLAIAADFIKYLKSQREIRFINKHE</sequence>
<dbReference type="Proteomes" id="UP001152747">
    <property type="component" value="Unassembled WGS sequence"/>
</dbReference>
<gene>
    <name evidence="12" type="ORF">CAMP_LOCUS14041</name>
</gene>
<organism evidence="12 13">
    <name type="scientific">Caenorhabditis angaria</name>
    <dbReference type="NCBI Taxonomy" id="860376"/>
    <lineage>
        <taxon>Eukaryota</taxon>
        <taxon>Metazoa</taxon>
        <taxon>Ecdysozoa</taxon>
        <taxon>Nematoda</taxon>
        <taxon>Chromadorea</taxon>
        <taxon>Rhabditida</taxon>
        <taxon>Rhabditina</taxon>
        <taxon>Rhabditomorpha</taxon>
        <taxon>Rhabditoidea</taxon>
        <taxon>Rhabditidae</taxon>
        <taxon>Peloderinae</taxon>
        <taxon>Caenorhabditis</taxon>
    </lineage>
</organism>
<dbReference type="Pfam" id="PF12906">
    <property type="entry name" value="RINGv"/>
    <property type="match status" value="1"/>
</dbReference>
<keyword evidence="5" id="KW-0863">Zinc-finger</keyword>
<evidence type="ECO:0000313" key="13">
    <source>
        <dbReference type="Proteomes" id="UP001152747"/>
    </source>
</evidence>
<evidence type="ECO:0000256" key="10">
    <source>
        <dbReference type="SAM" id="Phobius"/>
    </source>
</evidence>
<dbReference type="Gene3D" id="3.30.40.10">
    <property type="entry name" value="Zinc/RING finger domain, C3HC4 (zinc finger)"/>
    <property type="match status" value="1"/>
</dbReference>
<evidence type="ECO:0000256" key="1">
    <source>
        <dbReference type="ARBA" id="ARBA00004141"/>
    </source>
</evidence>
<dbReference type="SMART" id="SM00744">
    <property type="entry name" value="RINGv"/>
    <property type="match status" value="1"/>
</dbReference>
<dbReference type="InterPro" id="IPR013083">
    <property type="entry name" value="Znf_RING/FYVE/PHD"/>
</dbReference>
<keyword evidence="8 10" id="KW-1133">Transmembrane helix</keyword>
<evidence type="ECO:0000256" key="2">
    <source>
        <dbReference type="ARBA" id="ARBA00022679"/>
    </source>
</evidence>
<dbReference type="OrthoDB" id="273089at2759"/>
<keyword evidence="9 10" id="KW-0472">Membrane</keyword>
<evidence type="ECO:0000256" key="4">
    <source>
        <dbReference type="ARBA" id="ARBA00022723"/>
    </source>
</evidence>
<dbReference type="GO" id="GO:0004842">
    <property type="term" value="F:ubiquitin-protein transferase activity"/>
    <property type="evidence" value="ECO:0007669"/>
    <property type="project" value="TreeGrafter"/>
</dbReference>
<evidence type="ECO:0000313" key="12">
    <source>
        <dbReference type="EMBL" id="CAI5451404.1"/>
    </source>
</evidence>
<name>A0A9P1N695_9PELO</name>
<evidence type="ECO:0000256" key="8">
    <source>
        <dbReference type="ARBA" id="ARBA00022989"/>
    </source>
</evidence>